<evidence type="ECO:0000313" key="3">
    <source>
        <dbReference type="Proteomes" id="UP000503003"/>
    </source>
</evidence>
<sequence length="191" mass="22517">MKTHLRSVSTVMLITLSWLSQASQCNEQEWNKALASQRVWDQTYNLLASKYNEWLPSFQQSIFLHVEFSNNELSYLWSKDTNHFQDKVNKQILAISESRQQLNSLIQYIDRLPDEVLEQLQTWRDIEEACGSDKLIANEVAAGHYIRSDQQLIQDFTHLKKQLEIMRRSYDNEIFTLKNISSQQALIPHQE</sequence>
<protein>
    <recommendedName>
        <fullName evidence="4">ATPase</fullName>
    </recommendedName>
</protein>
<accession>A0A6G7CQ15</accession>
<dbReference type="Proteomes" id="UP000503003">
    <property type="component" value="Chromosome 2"/>
</dbReference>
<dbReference type="AlphaFoldDB" id="A0A6G7CQ15"/>
<keyword evidence="1" id="KW-0732">Signal</keyword>
<reference evidence="2 3" key="1">
    <citation type="submission" date="2020-02" db="EMBL/GenBank/DDBJ databases">
        <title>A complete genome of a marine bacterium Vibrio sp. ZWAL4003 isolated from the mangrove sediment with the ability to degrade polysaccharides.</title>
        <authorList>
            <person name="Wu J."/>
            <person name="Qu W."/>
            <person name="Zeng R."/>
        </authorList>
    </citation>
    <scope>NUCLEOTIDE SEQUENCE [LARGE SCALE GENOMIC DNA]</scope>
    <source>
        <strain evidence="2 3">ZWAL4003</strain>
    </source>
</reference>
<dbReference type="EMBL" id="CP049332">
    <property type="protein sequence ID" value="QIH44182.1"/>
    <property type="molecule type" value="Genomic_DNA"/>
</dbReference>
<evidence type="ECO:0008006" key="4">
    <source>
        <dbReference type="Google" id="ProtNLM"/>
    </source>
</evidence>
<dbReference type="KEGG" id="vzi:G5S32_19705"/>
<feature type="chain" id="PRO_5026185294" description="ATPase" evidence="1">
    <location>
        <begin position="23"/>
        <end position="191"/>
    </location>
</feature>
<name>A0A6G7CQ15_9VIBR</name>
<dbReference type="RefSeq" id="WP_165313844.1">
    <property type="nucleotide sequence ID" value="NZ_CP049332.1"/>
</dbReference>
<gene>
    <name evidence="2" type="ORF">G5S32_19705</name>
</gene>
<keyword evidence="3" id="KW-1185">Reference proteome</keyword>
<proteinExistence type="predicted"/>
<feature type="signal peptide" evidence="1">
    <location>
        <begin position="1"/>
        <end position="22"/>
    </location>
</feature>
<evidence type="ECO:0000256" key="1">
    <source>
        <dbReference type="SAM" id="SignalP"/>
    </source>
</evidence>
<organism evidence="2 3">
    <name type="scientific">Vibrio ziniensis</name>
    <dbReference type="NCBI Taxonomy" id="2711221"/>
    <lineage>
        <taxon>Bacteria</taxon>
        <taxon>Pseudomonadati</taxon>
        <taxon>Pseudomonadota</taxon>
        <taxon>Gammaproteobacteria</taxon>
        <taxon>Vibrionales</taxon>
        <taxon>Vibrionaceae</taxon>
        <taxon>Vibrio</taxon>
    </lineage>
</organism>
<evidence type="ECO:0000313" key="2">
    <source>
        <dbReference type="EMBL" id="QIH44182.1"/>
    </source>
</evidence>